<sequence>MTTFFHPSASAFSGDKLIIEITTGPDNHGLVDLSLELTLFHTETRDPSAKVFESATSKASVLAYNPIFTKSTNSTKNVFHVTASDKIHDNVHAIALNNSNTKEWLFETIVIKRERDGEFSKGWYFPIYSWIVAGPRRLFFYGASLPHDKNLPPKIRELREEDVKYWQKRYVPTFKMEGLPIGLTAVTAELVSDEKFSDLKQGDFEYHAKKGLAARGIVNLLTLGRELFTSFANVEQLLYIMEKKPAIADTWRNDHVFAAQVLSGVNPVQIRAVTRDAAFPFKFLPAATKEALAKVPYLAGKDIAQEIKAGHFSYVDFTTFLGPFVEKINSDCAALGEDESKHKYDGYMAAPTALFWHDTASGQILPVAIRVVPEGDTFYPPAEDEINDSVLNQWLLAKMWFGLGDTNVHQLSTHLLRTTSTMAINAAARERLIYTIMKIFSIGEAAFDFIKHAYTQWDFYSSSPVKDLEKRGFSGKVEGGSSLETPGQYPWAEDARDLYSVIQKYVGDYINVYYESDASVAADPELQNWIKEAAEFNGGTRAVLQEVVSILIWTTTARKPASFALLIHSHRPRKKSRKVLMESLPSIAEAARVSGIVATLSSYEPDEVFIGQRGYDLHGPSQEKEEKAFEAFGESLKAYKKRVEERNKTLKGRIENPYLWLSPDKITNSIAI</sequence>
<reference evidence="6 7" key="1">
    <citation type="submission" date="2016-07" db="EMBL/GenBank/DDBJ databases">
        <title>Pervasive Adenine N6-methylation of Active Genes in Fungi.</title>
        <authorList>
            <consortium name="DOE Joint Genome Institute"/>
            <person name="Mondo S.J."/>
            <person name="Dannebaum R.O."/>
            <person name="Kuo R.C."/>
            <person name="Labutti K."/>
            <person name="Haridas S."/>
            <person name="Kuo A."/>
            <person name="Salamov A."/>
            <person name="Ahrendt S.R."/>
            <person name="Lipzen A."/>
            <person name="Sullivan W."/>
            <person name="Andreopoulos W.B."/>
            <person name="Clum A."/>
            <person name="Lindquist E."/>
            <person name="Daum C."/>
            <person name="Ramamoorthy G.K."/>
            <person name="Gryganskyi A."/>
            <person name="Culley D."/>
            <person name="Magnuson J.K."/>
            <person name="James T.Y."/>
            <person name="O'Malley M.A."/>
            <person name="Stajich J.E."/>
            <person name="Spatafora J.W."/>
            <person name="Visel A."/>
            <person name="Grigoriev I.V."/>
        </authorList>
    </citation>
    <scope>NUCLEOTIDE SEQUENCE [LARGE SCALE GENOMIC DNA]</scope>
    <source>
        <strain evidence="6 7">JEL800</strain>
    </source>
</reference>
<comment type="caution">
    <text evidence="6">The sequence shown here is derived from an EMBL/GenBank/DDBJ whole genome shotgun (WGS) entry which is preliminary data.</text>
</comment>
<dbReference type="GO" id="GO:0043651">
    <property type="term" value="P:linoleic acid metabolic process"/>
    <property type="evidence" value="ECO:0007669"/>
    <property type="project" value="UniProtKB-ARBA"/>
</dbReference>
<dbReference type="AlphaFoldDB" id="A0A1Y2B9R2"/>
<keyword evidence="3" id="KW-0223">Dioxygenase</keyword>
<dbReference type="GO" id="GO:0016702">
    <property type="term" value="F:oxidoreductase activity, acting on single donors with incorporation of molecular oxygen, incorporation of two atoms of oxygen"/>
    <property type="evidence" value="ECO:0007669"/>
    <property type="project" value="InterPro"/>
</dbReference>
<gene>
    <name evidence="6" type="ORF">BCR33DRAFT_723914</name>
</gene>
<dbReference type="InterPro" id="IPR036226">
    <property type="entry name" value="LipOase_C_sf"/>
</dbReference>
<evidence type="ECO:0000256" key="4">
    <source>
        <dbReference type="ARBA" id="ARBA00023002"/>
    </source>
</evidence>
<proteinExistence type="predicted"/>
<organism evidence="6 7">
    <name type="scientific">Rhizoclosmatium globosum</name>
    <dbReference type="NCBI Taxonomy" id="329046"/>
    <lineage>
        <taxon>Eukaryota</taxon>
        <taxon>Fungi</taxon>
        <taxon>Fungi incertae sedis</taxon>
        <taxon>Chytridiomycota</taxon>
        <taxon>Chytridiomycota incertae sedis</taxon>
        <taxon>Chytridiomycetes</taxon>
        <taxon>Chytridiales</taxon>
        <taxon>Chytriomycetaceae</taxon>
        <taxon>Rhizoclosmatium</taxon>
    </lineage>
</organism>
<name>A0A1Y2B9R2_9FUNG</name>
<feature type="domain" description="Lipoxygenase" evidence="5">
    <location>
        <begin position="144"/>
        <end position="440"/>
    </location>
</feature>
<evidence type="ECO:0000256" key="2">
    <source>
        <dbReference type="ARBA" id="ARBA00022723"/>
    </source>
</evidence>
<protein>
    <recommendedName>
        <fullName evidence="1">Manganese lipoxygenase</fullName>
    </recommendedName>
</protein>
<evidence type="ECO:0000313" key="7">
    <source>
        <dbReference type="Proteomes" id="UP000193642"/>
    </source>
</evidence>
<keyword evidence="4" id="KW-0560">Oxidoreductase</keyword>
<dbReference type="Gene3D" id="3.10.450.60">
    <property type="match status" value="1"/>
</dbReference>
<dbReference type="InterPro" id="IPR000907">
    <property type="entry name" value="LipOase"/>
</dbReference>
<dbReference type="GO" id="GO:0034440">
    <property type="term" value="P:lipid oxidation"/>
    <property type="evidence" value="ECO:0007669"/>
    <property type="project" value="InterPro"/>
</dbReference>
<evidence type="ECO:0000256" key="1">
    <source>
        <dbReference type="ARBA" id="ARBA00021175"/>
    </source>
</evidence>
<dbReference type="Gene3D" id="1.20.245.10">
    <property type="entry name" value="Lipoxygenase-1, Domain 5"/>
    <property type="match status" value="2"/>
</dbReference>
<keyword evidence="2" id="KW-0479">Metal-binding</keyword>
<accession>A0A1Y2B9R2</accession>
<dbReference type="SUPFAM" id="SSF48484">
    <property type="entry name" value="Lipoxigenase"/>
    <property type="match status" value="1"/>
</dbReference>
<dbReference type="InterPro" id="IPR013819">
    <property type="entry name" value="LipOase_C"/>
</dbReference>
<evidence type="ECO:0000259" key="5">
    <source>
        <dbReference type="PROSITE" id="PS51393"/>
    </source>
</evidence>
<evidence type="ECO:0000256" key="3">
    <source>
        <dbReference type="ARBA" id="ARBA00022964"/>
    </source>
</evidence>
<evidence type="ECO:0000313" key="6">
    <source>
        <dbReference type="EMBL" id="ORY31563.1"/>
    </source>
</evidence>
<keyword evidence="7" id="KW-1185">Reference proteome</keyword>
<dbReference type="OrthoDB" id="407298at2759"/>
<dbReference type="Pfam" id="PF00305">
    <property type="entry name" value="Lipoxygenase"/>
    <property type="match status" value="2"/>
</dbReference>
<dbReference type="GO" id="GO:0046872">
    <property type="term" value="F:metal ion binding"/>
    <property type="evidence" value="ECO:0007669"/>
    <property type="project" value="UniProtKB-KW"/>
</dbReference>
<dbReference type="PANTHER" id="PTHR11771">
    <property type="entry name" value="LIPOXYGENASE"/>
    <property type="match status" value="1"/>
</dbReference>
<feature type="domain" description="Lipoxygenase" evidence="5">
    <location>
        <begin position="441"/>
        <end position="672"/>
    </location>
</feature>
<dbReference type="EMBL" id="MCGO01000076">
    <property type="protein sequence ID" value="ORY31563.1"/>
    <property type="molecule type" value="Genomic_DNA"/>
</dbReference>
<dbReference type="Proteomes" id="UP000193642">
    <property type="component" value="Unassembled WGS sequence"/>
</dbReference>
<dbReference type="PROSITE" id="PS51393">
    <property type="entry name" value="LIPOXYGENASE_3"/>
    <property type="match status" value="2"/>
</dbReference>
<dbReference type="STRING" id="329046.A0A1Y2B9R2"/>